<organism evidence="2">
    <name type="scientific">Pyrenophora teres f. teres (strain 0-1)</name>
    <name type="common">Barley net blotch fungus</name>
    <name type="synonym">Drechslera teres f. teres</name>
    <dbReference type="NCBI Taxonomy" id="861557"/>
    <lineage>
        <taxon>Eukaryota</taxon>
        <taxon>Fungi</taxon>
        <taxon>Dikarya</taxon>
        <taxon>Ascomycota</taxon>
        <taxon>Pezizomycotina</taxon>
        <taxon>Dothideomycetes</taxon>
        <taxon>Pleosporomycetidae</taxon>
        <taxon>Pleosporales</taxon>
        <taxon>Pleosporineae</taxon>
        <taxon>Pleosporaceae</taxon>
        <taxon>Pyrenophora</taxon>
    </lineage>
</organism>
<dbReference type="OrthoDB" id="3762113at2759"/>
<gene>
    <name evidence="1" type="ORF">PTT_20242</name>
</gene>
<reference evidence="1 2" key="1">
    <citation type="journal article" date="2010" name="Genome Biol.">
        <title>A first genome assembly of the barley fungal pathogen Pyrenophora teres f. teres.</title>
        <authorList>
            <person name="Ellwood S.R."/>
            <person name="Liu Z."/>
            <person name="Syme R.A."/>
            <person name="Lai Z."/>
            <person name="Hane J.K."/>
            <person name="Keiper F."/>
            <person name="Moffat C.S."/>
            <person name="Oliver R.P."/>
            <person name="Friesen T.L."/>
        </authorList>
    </citation>
    <scope>NUCLEOTIDE SEQUENCE [LARGE SCALE GENOMIC DNA]</scope>
    <source>
        <strain evidence="1 2">0-1</strain>
    </source>
</reference>
<evidence type="ECO:0000313" key="2">
    <source>
        <dbReference type="Proteomes" id="UP000001067"/>
    </source>
</evidence>
<dbReference type="EMBL" id="GL538161">
    <property type="protein sequence ID" value="EFQ84977.1"/>
    <property type="molecule type" value="Genomic_DNA"/>
</dbReference>
<evidence type="ECO:0000313" key="1">
    <source>
        <dbReference type="EMBL" id="EFQ84977.1"/>
    </source>
</evidence>
<sequence length="102" mass="11717">MADLLRKERSQPSVGVNWAVTFVKRRPELKVKFNCKYDYKRALCEDPEVIRGWFRLVENIKAKYGILDEDSYNFDEASFIIGIISTGAVVTGSERRGQLKSV</sequence>
<proteinExistence type="predicted"/>
<dbReference type="AlphaFoldDB" id="E3SAM2"/>
<name>E3SAM2_PYRTT</name>
<dbReference type="eggNOG" id="KOG3105">
    <property type="taxonomic scope" value="Eukaryota"/>
</dbReference>
<evidence type="ECO:0008006" key="3">
    <source>
        <dbReference type="Google" id="ProtNLM"/>
    </source>
</evidence>
<protein>
    <recommendedName>
        <fullName evidence="3">HTH CENPB-type domain-containing protein</fullName>
    </recommendedName>
</protein>
<dbReference type="Proteomes" id="UP000001067">
    <property type="component" value="Unassembled WGS sequence"/>
</dbReference>
<accession>E3SAM2</accession>
<dbReference type="HOGENOM" id="CLU_013929_8_3_1"/>
<dbReference type="KEGG" id="pte:PTT_20242"/>
<keyword evidence="2" id="KW-1185">Reference proteome</keyword>